<evidence type="ECO:0000256" key="1">
    <source>
        <dbReference type="SAM" id="Coils"/>
    </source>
</evidence>
<protein>
    <submittedName>
        <fullName evidence="2">B3 DNA binding domain-containing protein</fullName>
    </submittedName>
</protein>
<comment type="caution">
    <text evidence="2">The sequence shown here is derived from an EMBL/GenBank/DDBJ whole genome shotgun (WGS) entry which is preliminary data.</text>
</comment>
<gene>
    <name evidence="2" type="ORF">Tci_046488</name>
</gene>
<evidence type="ECO:0000313" key="2">
    <source>
        <dbReference type="EMBL" id="GEU74510.1"/>
    </source>
</evidence>
<dbReference type="EMBL" id="BKCJ010006899">
    <property type="protein sequence ID" value="GEU74510.1"/>
    <property type="molecule type" value="Genomic_DNA"/>
</dbReference>
<sequence>MRETAFVPDLRIEKAVKKERKKVEDKYVWAMVCGLRRKEQYNRNVEERKEQEENEWETEIKDDDAYKEDLLDYEEGDEKVPYSASSIVDHGRLTFLFSKRLQKSLKNSPPSLTAWKNGVELVTAGKTKVNIVDHGRLTFLFSKRLQKSDVGVLKRIVLHIRFEEFSSVSYSLEKWS</sequence>
<dbReference type="AlphaFoldDB" id="A0A6L2MLB9"/>
<accession>A0A6L2MLB9</accession>
<feature type="coiled-coil region" evidence="1">
    <location>
        <begin position="35"/>
        <end position="62"/>
    </location>
</feature>
<reference evidence="2" key="1">
    <citation type="journal article" date="2019" name="Sci. Rep.">
        <title>Draft genome of Tanacetum cinerariifolium, the natural source of mosquito coil.</title>
        <authorList>
            <person name="Yamashiro T."/>
            <person name="Shiraishi A."/>
            <person name="Satake H."/>
            <person name="Nakayama K."/>
        </authorList>
    </citation>
    <scope>NUCLEOTIDE SEQUENCE</scope>
</reference>
<organism evidence="2">
    <name type="scientific">Tanacetum cinerariifolium</name>
    <name type="common">Dalmatian daisy</name>
    <name type="synonym">Chrysanthemum cinerariifolium</name>
    <dbReference type="NCBI Taxonomy" id="118510"/>
    <lineage>
        <taxon>Eukaryota</taxon>
        <taxon>Viridiplantae</taxon>
        <taxon>Streptophyta</taxon>
        <taxon>Embryophyta</taxon>
        <taxon>Tracheophyta</taxon>
        <taxon>Spermatophyta</taxon>
        <taxon>Magnoliopsida</taxon>
        <taxon>eudicotyledons</taxon>
        <taxon>Gunneridae</taxon>
        <taxon>Pentapetalae</taxon>
        <taxon>asterids</taxon>
        <taxon>campanulids</taxon>
        <taxon>Asterales</taxon>
        <taxon>Asteraceae</taxon>
        <taxon>Asteroideae</taxon>
        <taxon>Anthemideae</taxon>
        <taxon>Anthemidinae</taxon>
        <taxon>Tanacetum</taxon>
    </lineage>
</organism>
<proteinExistence type="predicted"/>
<keyword evidence="1" id="KW-0175">Coiled coil</keyword>
<name>A0A6L2MLB9_TANCI</name>